<dbReference type="Pfam" id="PF01610">
    <property type="entry name" value="DDE_Tnp_ISL3"/>
    <property type="match status" value="1"/>
</dbReference>
<comment type="caution">
    <text evidence="2">The sequence shown here is derived from an EMBL/GenBank/DDBJ whole genome shotgun (WGS) entry which is preliminary data.</text>
</comment>
<gene>
    <name evidence="2" type="ORF">KZY68_09535</name>
</gene>
<sequence length="330" mass="38505">METSPVTCRTLEEFYHINGHSFEKQYKEILSGYRSWEQLAHAQKWLLFENNIGKSIAIDETSLSNGELYTIVTNSDRHGRDGCLIAIIAGTKSLDVCKVLDEIDEKKREDVEEVTLDLSDSMRKIVRHCFPKAKRVLDRFHIQKLAIDAVQQMRIEHRWAALQEANEEKENAKLEKRAYQSVTFENGDTRSELLVRSRYLLFKSSEKWTDEQKLRAKILFREYPDIKKAYGLSHSLRMIFAKNTVKDAARLSLAKWYNKVEEANFHSFNVIAATIYEHYDDILNFYINRATNAAAESFNAKIKLFRANVRGVVDKSFFLFRIAKLYAYPH</sequence>
<dbReference type="RefSeq" id="WP_219427945.1">
    <property type="nucleotide sequence ID" value="NZ_JAHXRD010000013.1"/>
</dbReference>
<evidence type="ECO:0000313" key="2">
    <source>
        <dbReference type="EMBL" id="MBW4866241.1"/>
    </source>
</evidence>
<dbReference type="PANTHER" id="PTHR33498:SF1">
    <property type="entry name" value="TRANSPOSASE FOR INSERTION SEQUENCE ELEMENT IS1557"/>
    <property type="match status" value="1"/>
</dbReference>
<dbReference type="InterPro" id="IPR002560">
    <property type="entry name" value="Transposase_DDE"/>
</dbReference>
<dbReference type="InterPro" id="IPR047951">
    <property type="entry name" value="Transpos_ISL3"/>
</dbReference>
<dbReference type="Proteomes" id="UP001196873">
    <property type="component" value="Unassembled WGS sequence"/>
</dbReference>
<organism evidence="2 3">
    <name type="scientific">Segatella salivae</name>
    <dbReference type="NCBI Taxonomy" id="228604"/>
    <lineage>
        <taxon>Bacteria</taxon>
        <taxon>Pseudomonadati</taxon>
        <taxon>Bacteroidota</taxon>
        <taxon>Bacteroidia</taxon>
        <taxon>Bacteroidales</taxon>
        <taxon>Prevotellaceae</taxon>
        <taxon>Segatella</taxon>
    </lineage>
</organism>
<proteinExistence type="predicted"/>
<dbReference type="EMBL" id="JAHXRF010000014">
    <property type="protein sequence ID" value="MBW4866241.1"/>
    <property type="molecule type" value="Genomic_DNA"/>
</dbReference>
<dbReference type="PANTHER" id="PTHR33498">
    <property type="entry name" value="TRANSPOSASE FOR INSERTION SEQUENCE ELEMENT IS1557"/>
    <property type="match status" value="1"/>
</dbReference>
<evidence type="ECO:0000259" key="1">
    <source>
        <dbReference type="Pfam" id="PF01610"/>
    </source>
</evidence>
<accession>A0AAW4NMT6</accession>
<reference evidence="2" key="1">
    <citation type="submission" date="2021-07" db="EMBL/GenBank/DDBJ databases">
        <title>Genomic diversity and antimicrobial resistance of Prevotella spp. isolated from chronic lung disease airways.</title>
        <authorList>
            <person name="Webb K.A."/>
            <person name="Olagoke O.S."/>
            <person name="Baird T."/>
            <person name="Neill J."/>
            <person name="Pham A."/>
            <person name="Wells T.J."/>
            <person name="Ramsay K.A."/>
            <person name="Bell S.C."/>
            <person name="Sarovich D.S."/>
            <person name="Price E.P."/>
        </authorList>
    </citation>
    <scope>NUCLEOTIDE SEQUENCE</scope>
    <source>
        <strain evidence="2">SCHI0047.S.3</strain>
    </source>
</reference>
<name>A0AAW4NMT6_9BACT</name>
<dbReference type="AlphaFoldDB" id="A0AAW4NMT6"/>
<protein>
    <submittedName>
        <fullName evidence="2">Transposase</fullName>
    </submittedName>
</protein>
<evidence type="ECO:0000313" key="3">
    <source>
        <dbReference type="Proteomes" id="UP001196873"/>
    </source>
</evidence>
<feature type="domain" description="Transposase IS204/IS1001/IS1096/IS1165 DDE" evidence="1">
    <location>
        <begin position="56"/>
        <end position="322"/>
    </location>
</feature>